<reference evidence="3 5" key="2">
    <citation type="submission" date="2018-03" db="EMBL/GenBank/DDBJ databases">
        <authorList>
            <person name="Fogelqvist J."/>
        </authorList>
    </citation>
    <scope>NUCLEOTIDE SEQUENCE [LARGE SCALE GENOMIC DNA]</scope>
</reference>
<dbReference type="Proteomes" id="UP000039324">
    <property type="component" value="Unassembled WGS sequence"/>
</dbReference>
<dbReference type="EMBL" id="OVEO01000011">
    <property type="protein sequence ID" value="SPQ99394.1"/>
    <property type="molecule type" value="Genomic_DNA"/>
</dbReference>
<evidence type="ECO:0000313" key="2">
    <source>
        <dbReference type="EMBL" id="CEP00785.1"/>
    </source>
</evidence>
<sequence>MTTLTAIFVLLGQLLIAAGAESDGQAPPRLVGQSASFPYVSAGPYIVPLPAAADLRTASFSVAAANAFHVDIYAYNSVHPILLQCFGDGTQIWQGDRLPSRCLASLKRIRPWVSSPSLSKTFAVRPISLLQMGPDMHSGGLLAVVRFPLAVRLVNALRRTSSAMGSRDCEFKFGATTDDHLPDWFA</sequence>
<proteinExistence type="predicted"/>
<reference evidence="2 4" key="1">
    <citation type="submission" date="2015-02" db="EMBL/GenBank/DDBJ databases">
        <authorList>
            <person name="Chooi Y.-H."/>
        </authorList>
    </citation>
    <scope>NUCLEOTIDE SEQUENCE [LARGE SCALE GENOMIC DNA]</scope>
    <source>
        <strain evidence="2">E3</strain>
    </source>
</reference>
<keyword evidence="1" id="KW-0732">Signal</keyword>
<protein>
    <submittedName>
        <fullName evidence="2">Uncharacterized protein</fullName>
    </submittedName>
</protein>
<geneLocation type="mitochondrion" evidence="3"/>
<keyword evidence="3" id="KW-0496">Mitochondrion</keyword>
<dbReference type="Proteomes" id="UP000290189">
    <property type="component" value="Unassembled WGS sequence"/>
</dbReference>
<dbReference type="EMBL" id="CDSF01000102">
    <property type="protein sequence ID" value="CEP00785.1"/>
    <property type="molecule type" value="Genomic_DNA"/>
</dbReference>
<organism evidence="2 4">
    <name type="scientific">Plasmodiophora brassicae</name>
    <name type="common">Clubroot disease agent</name>
    <dbReference type="NCBI Taxonomy" id="37360"/>
    <lineage>
        <taxon>Eukaryota</taxon>
        <taxon>Sar</taxon>
        <taxon>Rhizaria</taxon>
        <taxon>Endomyxa</taxon>
        <taxon>Phytomyxea</taxon>
        <taxon>Plasmodiophorida</taxon>
        <taxon>Plasmodiophoridae</taxon>
        <taxon>Plasmodiophora</taxon>
    </lineage>
</organism>
<evidence type="ECO:0000256" key="1">
    <source>
        <dbReference type="SAM" id="SignalP"/>
    </source>
</evidence>
<evidence type="ECO:0000313" key="3">
    <source>
        <dbReference type="EMBL" id="SPQ99394.1"/>
    </source>
</evidence>
<feature type="signal peptide" evidence="1">
    <location>
        <begin position="1"/>
        <end position="20"/>
    </location>
</feature>
<keyword evidence="4" id="KW-1185">Reference proteome</keyword>
<gene>
    <name evidence="2" type="ORF">PBRA_008097</name>
    <name evidence="3" type="ORF">PLBR_LOCUS6609</name>
</gene>
<accession>A0A0G4IZQ2</accession>
<evidence type="ECO:0000313" key="5">
    <source>
        <dbReference type="Proteomes" id="UP000290189"/>
    </source>
</evidence>
<name>A0A0G4IZQ2_PLABS</name>
<feature type="chain" id="PRO_5035990808" evidence="1">
    <location>
        <begin position="21"/>
        <end position="186"/>
    </location>
</feature>
<evidence type="ECO:0000313" key="4">
    <source>
        <dbReference type="Proteomes" id="UP000039324"/>
    </source>
</evidence>
<dbReference type="AlphaFoldDB" id="A0A0G4IZQ2"/>